<gene>
    <name evidence="2" type="ORF">V5O48_010184</name>
</gene>
<evidence type="ECO:0000313" key="3">
    <source>
        <dbReference type="Proteomes" id="UP001465976"/>
    </source>
</evidence>
<dbReference type="EMBL" id="JBAHYK010000718">
    <property type="protein sequence ID" value="KAL0571772.1"/>
    <property type="molecule type" value="Genomic_DNA"/>
</dbReference>
<protein>
    <submittedName>
        <fullName evidence="2">Uncharacterized protein</fullName>
    </submittedName>
</protein>
<sequence length="92" mass="9990">MAATLDMPSVDSLAQDSGPIDSPAPLPVSNQPAVPKRAFRSLFSPIDAASPPFEDDGEEEVGVEQNTEEEVEEEGTMMVFKVWTVTENLGYF</sequence>
<name>A0ABR3F9K4_9AGAR</name>
<reference evidence="2 3" key="1">
    <citation type="submission" date="2024-02" db="EMBL/GenBank/DDBJ databases">
        <title>A draft genome for the cacao thread blight pathogen Marasmius crinis-equi.</title>
        <authorList>
            <person name="Cohen S.P."/>
            <person name="Baruah I.K."/>
            <person name="Amoako-Attah I."/>
            <person name="Bukari Y."/>
            <person name="Meinhardt L.W."/>
            <person name="Bailey B.A."/>
        </authorList>
    </citation>
    <scope>NUCLEOTIDE SEQUENCE [LARGE SCALE GENOMIC DNA]</scope>
    <source>
        <strain evidence="2 3">GH-76</strain>
    </source>
</reference>
<proteinExistence type="predicted"/>
<feature type="region of interest" description="Disordered" evidence="1">
    <location>
        <begin position="45"/>
        <end position="74"/>
    </location>
</feature>
<evidence type="ECO:0000256" key="1">
    <source>
        <dbReference type="SAM" id="MobiDB-lite"/>
    </source>
</evidence>
<feature type="region of interest" description="Disordered" evidence="1">
    <location>
        <begin position="1"/>
        <end position="32"/>
    </location>
</feature>
<comment type="caution">
    <text evidence="2">The sequence shown here is derived from an EMBL/GenBank/DDBJ whole genome shotgun (WGS) entry which is preliminary data.</text>
</comment>
<organism evidence="2 3">
    <name type="scientific">Marasmius crinis-equi</name>
    <dbReference type="NCBI Taxonomy" id="585013"/>
    <lineage>
        <taxon>Eukaryota</taxon>
        <taxon>Fungi</taxon>
        <taxon>Dikarya</taxon>
        <taxon>Basidiomycota</taxon>
        <taxon>Agaricomycotina</taxon>
        <taxon>Agaricomycetes</taxon>
        <taxon>Agaricomycetidae</taxon>
        <taxon>Agaricales</taxon>
        <taxon>Marasmiineae</taxon>
        <taxon>Marasmiaceae</taxon>
        <taxon>Marasmius</taxon>
    </lineage>
</organism>
<evidence type="ECO:0000313" key="2">
    <source>
        <dbReference type="EMBL" id="KAL0571772.1"/>
    </source>
</evidence>
<dbReference type="Proteomes" id="UP001465976">
    <property type="component" value="Unassembled WGS sequence"/>
</dbReference>
<feature type="compositionally biased region" description="Acidic residues" evidence="1">
    <location>
        <begin position="53"/>
        <end position="74"/>
    </location>
</feature>
<accession>A0ABR3F9K4</accession>
<keyword evidence="3" id="KW-1185">Reference proteome</keyword>